<proteinExistence type="inferred from homology"/>
<evidence type="ECO:0000313" key="5">
    <source>
        <dbReference type="Proteomes" id="UP000265520"/>
    </source>
</evidence>
<evidence type="ECO:0000256" key="1">
    <source>
        <dbReference type="ARBA" id="ARBA00010040"/>
    </source>
</evidence>
<evidence type="ECO:0000313" key="4">
    <source>
        <dbReference type="EMBL" id="MCH95627.1"/>
    </source>
</evidence>
<dbReference type="PANTHER" id="PTHR42776:SF23">
    <property type="entry name" value="ACYLAMINOACYL-PEPTIDASE"/>
    <property type="match status" value="1"/>
</dbReference>
<keyword evidence="5" id="KW-1185">Reference proteome</keyword>
<dbReference type="EMBL" id="LXQA010030283">
    <property type="protein sequence ID" value="MCH95627.1"/>
    <property type="molecule type" value="Genomic_DNA"/>
</dbReference>
<gene>
    <name evidence="4" type="ORF">A2U01_0016607</name>
</gene>
<comment type="similarity">
    <text evidence="1">Belongs to the peptidase S9C family.</text>
</comment>
<keyword evidence="2" id="KW-0378">Hydrolase</keyword>
<evidence type="ECO:0000256" key="2">
    <source>
        <dbReference type="ARBA" id="ARBA00022801"/>
    </source>
</evidence>
<dbReference type="Proteomes" id="UP000265520">
    <property type="component" value="Unassembled WGS sequence"/>
</dbReference>
<feature type="domain" description="Acylamino-acid-releasing enzyme N-terminal" evidence="3">
    <location>
        <begin position="1"/>
        <end position="149"/>
    </location>
</feature>
<dbReference type="GO" id="GO:0004252">
    <property type="term" value="F:serine-type endopeptidase activity"/>
    <property type="evidence" value="ECO:0007669"/>
    <property type="project" value="TreeGrafter"/>
</dbReference>
<dbReference type="AlphaFoldDB" id="A0A392N757"/>
<name>A0A392N757_9FABA</name>
<sequence>MKYCSNRPCALYAVRALYHESKSDEPERHSSTEELHALNLTPTISSALFPRFSPNGEFLIFLSAKSAVDSGVHNATNSLNRIDWPTDRKLYQSAKFYDIIPVVMCAEEGCFPGLYCTTIHNNPWLSDNCTMIISSIWHSCEVLLSVNVL</sequence>
<evidence type="ECO:0000259" key="3">
    <source>
        <dbReference type="Pfam" id="PF19283"/>
    </source>
</evidence>
<dbReference type="InterPro" id="IPR045550">
    <property type="entry name" value="AARE_N"/>
</dbReference>
<organism evidence="4 5">
    <name type="scientific">Trifolium medium</name>
    <dbReference type="NCBI Taxonomy" id="97028"/>
    <lineage>
        <taxon>Eukaryota</taxon>
        <taxon>Viridiplantae</taxon>
        <taxon>Streptophyta</taxon>
        <taxon>Embryophyta</taxon>
        <taxon>Tracheophyta</taxon>
        <taxon>Spermatophyta</taxon>
        <taxon>Magnoliopsida</taxon>
        <taxon>eudicotyledons</taxon>
        <taxon>Gunneridae</taxon>
        <taxon>Pentapetalae</taxon>
        <taxon>rosids</taxon>
        <taxon>fabids</taxon>
        <taxon>Fabales</taxon>
        <taxon>Fabaceae</taxon>
        <taxon>Papilionoideae</taxon>
        <taxon>50 kb inversion clade</taxon>
        <taxon>NPAAA clade</taxon>
        <taxon>Hologalegina</taxon>
        <taxon>IRL clade</taxon>
        <taxon>Trifolieae</taxon>
        <taxon>Trifolium</taxon>
    </lineage>
</organism>
<protein>
    <submittedName>
        <fullName evidence="4">Acylamino-acid-releasing enzyme-like</fullName>
    </submittedName>
</protein>
<reference evidence="4 5" key="1">
    <citation type="journal article" date="2018" name="Front. Plant Sci.">
        <title>Red Clover (Trifolium pratense) and Zigzag Clover (T. medium) - A Picture of Genomic Similarities and Differences.</title>
        <authorList>
            <person name="Dluhosova J."/>
            <person name="Istvanek J."/>
            <person name="Nedelnik J."/>
            <person name="Repkova J."/>
        </authorList>
    </citation>
    <scope>NUCLEOTIDE SEQUENCE [LARGE SCALE GENOMIC DNA]</scope>
    <source>
        <strain evidence="5">cv. 10/8</strain>
        <tissue evidence="4">Leaf</tissue>
    </source>
</reference>
<feature type="non-terminal residue" evidence="4">
    <location>
        <position position="149"/>
    </location>
</feature>
<dbReference type="Pfam" id="PF19283">
    <property type="entry name" value="APEH_N"/>
    <property type="match status" value="1"/>
</dbReference>
<comment type="caution">
    <text evidence="4">The sequence shown here is derived from an EMBL/GenBank/DDBJ whole genome shotgun (WGS) entry which is preliminary data.</text>
</comment>
<accession>A0A392N757</accession>
<dbReference type="PANTHER" id="PTHR42776">
    <property type="entry name" value="SERINE PEPTIDASE S9 FAMILY MEMBER"/>
    <property type="match status" value="1"/>
</dbReference>